<accession>A0ABT0Y1Z7</accession>
<evidence type="ECO:0000256" key="1">
    <source>
        <dbReference type="SAM" id="MobiDB-lite"/>
    </source>
</evidence>
<dbReference type="Pfam" id="PF18451">
    <property type="entry name" value="CdiA_C"/>
    <property type="match status" value="1"/>
</dbReference>
<feature type="domain" description="tRNA nuclease CdiA C-terminal" evidence="2">
    <location>
        <begin position="40"/>
        <end position="121"/>
    </location>
</feature>
<feature type="compositionally biased region" description="Basic and acidic residues" evidence="1">
    <location>
        <begin position="32"/>
        <end position="41"/>
    </location>
</feature>
<protein>
    <recommendedName>
        <fullName evidence="2">tRNA nuclease CdiA C-terminal domain-containing protein</fullName>
    </recommendedName>
</protein>
<dbReference type="InterPro" id="IPR040559">
    <property type="entry name" value="CdiA_C"/>
</dbReference>
<sequence>MENSGAVVLADKGWQIKQNPSPDEVAQARLTTGDRGDPDKNPDYLLEGRVFDAYSPTNPDKSARGIWRQVQEGKIEAEQTQRVVINLEDWRGDLSALRTQFADWPMPGLKEAKVITSDGTVVQLDLPPYTELGA</sequence>
<keyword evidence="4" id="KW-1185">Reference proteome</keyword>
<evidence type="ECO:0000259" key="2">
    <source>
        <dbReference type="Pfam" id="PF18451"/>
    </source>
</evidence>
<dbReference type="Gene3D" id="3.40.1350.120">
    <property type="match status" value="1"/>
</dbReference>
<dbReference type="Proteomes" id="UP001523216">
    <property type="component" value="Unassembled WGS sequence"/>
</dbReference>
<organism evidence="3 4">
    <name type="scientific">Paractinoplanes hotanensis</name>
    <dbReference type="NCBI Taxonomy" id="2906497"/>
    <lineage>
        <taxon>Bacteria</taxon>
        <taxon>Bacillati</taxon>
        <taxon>Actinomycetota</taxon>
        <taxon>Actinomycetes</taxon>
        <taxon>Micromonosporales</taxon>
        <taxon>Micromonosporaceae</taxon>
        <taxon>Paractinoplanes</taxon>
    </lineage>
</organism>
<evidence type="ECO:0000313" key="4">
    <source>
        <dbReference type="Proteomes" id="UP001523216"/>
    </source>
</evidence>
<proteinExistence type="predicted"/>
<reference evidence="3 4" key="1">
    <citation type="submission" date="2022-06" db="EMBL/GenBank/DDBJ databases">
        <title>Actinoplanes abujensis sp. nov., isolated from Nigerian arid soil.</title>
        <authorList>
            <person name="Ding P."/>
        </authorList>
    </citation>
    <scope>NUCLEOTIDE SEQUENCE [LARGE SCALE GENOMIC DNA]</scope>
    <source>
        <strain evidence="4">TRM88002</strain>
    </source>
</reference>
<dbReference type="InterPro" id="IPR033806">
    <property type="entry name" value="CDI_toxin_Bp1026b-like"/>
</dbReference>
<dbReference type="CDD" id="cd13442">
    <property type="entry name" value="CDI_toxin_Bp1026b-like"/>
    <property type="match status" value="1"/>
</dbReference>
<comment type="caution">
    <text evidence="3">The sequence shown here is derived from an EMBL/GenBank/DDBJ whole genome shotgun (WGS) entry which is preliminary data.</text>
</comment>
<evidence type="ECO:0000313" key="3">
    <source>
        <dbReference type="EMBL" id="MCM4079992.1"/>
    </source>
</evidence>
<feature type="region of interest" description="Disordered" evidence="1">
    <location>
        <begin position="16"/>
        <end position="41"/>
    </location>
</feature>
<dbReference type="EMBL" id="JAMQOL010000027">
    <property type="protein sequence ID" value="MCM4079992.1"/>
    <property type="molecule type" value="Genomic_DNA"/>
</dbReference>
<dbReference type="RefSeq" id="WP_251799821.1">
    <property type="nucleotide sequence ID" value="NZ_JAMQOL010000027.1"/>
</dbReference>
<name>A0ABT0Y1Z7_9ACTN</name>
<gene>
    <name evidence="3" type="ORF">LXN57_20650</name>
</gene>